<evidence type="ECO:0000313" key="4">
    <source>
        <dbReference type="Proteomes" id="UP000294003"/>
    </source>
</evidence>
<dbReference type="PANTHER" id="PTHR46101:SF2">
    <property type="entry name" value="SERINE DECARBOXYLASE"/>
    <property type="match status" value="1"/>
</dbReference>
<proteinExistence type="inferred from homology"/>
<reference evidence="3 4" key="1">
    <citation type="submission" date="2018-06" db="EMBL/GenBank/DDBJ databases">
        <title>Complete Genomes of Monosporascus.</title>
        <authorList>
            <person name="Robinson A.J."/>
            <person name="Natvig D.O."/>
        </authorList>
    </citation>
    <scope>NUCLEOTIDE SEQUENCE [LARGE SCALE GENOMIC DNA]</scope>
    <source>
        <strain evidence="3 4">CBS 609.92</strain>
    </source>
</reference>
<dbReference type="Proteomes" id="UP000294003">
    <property type="component" value="Unassembled WGS sequence"/>
</dbReference>
<dbReference type="InterPro" id="IPR015421">
    <property type="entry name" value="PyrdxlP-dep_Trfase_major"/>
</dbReference>
<dbReference type="Gene3D" id="3.40.640.10">
    <property type="entry name" value="Type I PLP-dependent aspartate aminotransferase-like (Major domain)"/>
    <property type="match status" value="1"/>
</dbReference>
<keyword evidence="4" id="KW-1185">Reference proteome</keyword>
<comment type="similarity">
    <text evidence="1">Belongs to the group II decarboxylase family.</text>
</comment>
<dbReference type="EMBL" id="QJNS01000006">
    <property type="protein sequence ID" value="RYO94903.1"/>
    <property type="molecule type" value="Genomic_DNA"/>
</dbReference>
<sequence>MGNRVGIHVALRHFPDAFMHLSSESHYSVIKTMRDCDALTNRWVDRGPRYSQIPSDASGSILVDALVQQALADKMQCLRRGEDYHMILFANIGTTFVGARDHLARIRASLTAAGIEISYIHVDGALDFGFDNCGIALCPPGPTGPDQLLRVQGITLSHHKAMGNMVFGEVLCYSP</sequence>
<evidence type="ECO:0000313" key="3">
    <source>
        <dbReference type="EMBL" id="RYO94903.1"/>
    </source>
</evidence>
<evidence type="ECO:0000256" key="1">
    <source>
        <dbReference type="ARBA" id="ARBA00009533"/>
    </source>
</evidence>
<keyword evidence="2" id="KW-0210">Decarboxylase</keyword>
<gene>
    <name evidence="3" type="ORF">DL762_000337</name>
</gene>
<dbReference type="InterPro" id="IPR015424">
    <property type="entry name" value="PyrdxlP-dep_Trfase"/>
</dbReference>
<protein>
    <recommendedName>
        <fullName evidence="5">Aromatic amino acid beta-eliminating lyase/threonine aldolase domain-containing protein</fullName>
    </recommendedName>
</protein>
<dbReference type="InterPro" id="IPR051151">
    <property type="entry name" value="Group_II_Decarboxylase"/>
</dbReference>
<dbReference type="PANTHER" id="PTHR46101">
    <property type="match status" value="1"/>
</dbReference>
<comment type="caution">
    <text evidence="3">The sequence shown here is derived from an EMBL/GenBank/DDBJ whole genome shotgun (WGS) entry which is preliminary data.</text>
</comment>
<dbReference type="SUPFAM" id="SSF53383">
    <property type="entry name" value="PLP-dependent transferases"/>
    <property type="match status" value="1"/>
</dbReference>
<organism evidence="3 4">
    <name type="scientific">Monosporascus cannonballus</name>
    <dbReference type="NCBI Taxonomy" id="155416"/>
    <lineage>
        <taxon>Eukaryota</taxon>
        <taxon>Fungi</taxon>
        <taxon>Dikarya</taxon>
        <taxon>Ascomycota</taxon>
        <taxon>Pezizomycotina</taxon>
        <taxon>Sordariomycetes</taxon>
        <taxon>Xylariomycetidae</taxon>
        <taxon>Xylariales</taxon>
        <taxon>Xylariales incertae sedis</taxon>
        <taxon>Monosporascus</taxon>
    </lineage>
</organism>
<evidence type="ECO:0008006" key="5">
    <source>
        <dbReference type="Google" id="ProtNLM"/>
    </source>
</evidence>
<evidence type="ECO:0000256" key="2">
    <source>
        <dbReference type="ARBA" id="ARBA00022793"/>
    </source>
</evidence>
<name>A0ABY0HMK3_9PEZI</name>
<accession>A0ABY0HMK3</accession>
<keyword evidence="2" id="KW-0456">Lyase</keyword>